<accession>A0ABR2ARQ4</accession>
<dbReference type="Proteomes" id="UP001472677">
    <property type="component" value="Unassembled WGS sequence"/>
</dbReference>
<keyword evidence="2" id="KW-1185">Reference proteome</keyword>
<name>A0ABR2ARQ4_9ROSI</name>
<comment type="caution">
    <text evidence="1">The sequence shown here is derived from an EMBL/GenBank/DDBJ whole genome shotgun (WGS) entry which is preliminary data.</text>
</comment>
<evidence type="ECO:0000313" key="1">
    <source>
        <dbReference type="EMBL" id="KAK8496301.1"/>
    </source>
</evidence>
<proteinExistence type="predicted"/>
<gene>
    <name evidence="1" type="ORF">V6N12_063874</name>
</gene>
<evidence type="ECO:0000313" key="2">
    <source>
        <dbReference type="Proteomes" id="UP001472677"/>
    </source>
</evidence>
<dbReference type="EMBL" id="JBBPBM010000374">
    <property type="protein sequence ID" value="KAK8496301.1"/>
    <property type="molecule type" value="Genomic_DNA"/>
</dbReference>
<reference evidence="1 2" key="1">
    <citation type="journal article" date="2024" name="G3 (Bethesda)">
        <title>Genome assembly of Hibiscus sabdariffa L. provides insights into metabolisms of medicinal natural products.</title>
        <authorList>
            <person name="Kim T."/>
        </authorList>
    </citation>
    <scope>NUCLEOTIDE SEQUENCE [LARGE SCALE GENOMIC DNA]</scope>
    <source>
        <strain evidence="1">TK-2024</strain>
        <tissue evidence="1">Old leaves</tissue>
    </source>
</reference>
<protein>
    <submittedName>
        <fullName evidence="1">Uncharacterized protein</fullName>
    </submittedName>
</protein>
<organism evidence="1 2">
    <name type="scientific">Hibiscus sabdariffa</name>
    <name type="common">roselle</name>
    <dbReference type="NCBI Taxonomy" id="183260"/>
    <lineage>
        <taxon>Eukaryota</taxon>
        <taxon>Viridiplantae</taxon>
        <taxon>Streptophyta</taxon>
        <taxon>Embryophyta</taxon>
        <taxon>Tracheophyta</taxon>
        <taxon>Spermatophyta</taxon>
        <taxon>Magnoliopsida</taxon>
        <taxon>eudicotyledons</taxon>
        <taxon>Gunneridae</taxon>
        <taxon>Pentapetalae</taxon>
        <taxon>rosids</taxon>
        <taxon>malvids</taxon>
        <taxon>Malvales</taxon>
        <taxon>Malvaceae</taxon>
        <taxon>Malvoideae</taxon>
        <taxon>Hibiscus</taxon>
    </lineage>
</organism>
<sequence length="77" mass="8848">MATLQSLALASPVSRSFLNQPRSLSGITLFLNLFHNAEYHLGLLTGARIRYSMGNLYWWLGHCYRQRHGTLRNVDEL</sequence>